<protein>
    <submittedName>
        <fullName evidence="3">Gtpase-activating protein</fullName>
    </submittedName>
</protein>
<dbReference type="PANTHER" id="PTHR14149">
    <property type="entry name" value="RAS GTPASE-ACTIVATING PROTEIN WITH IQ MOTIF"/>
    <property type="match status" value="1"/>
</dbReference>
<dbReference type="AlphaFoldDB" id="A0A9Q0LUN1"/>
<feature type="region of interest" description="Disordered" evidence="1">
    <location>
        <begin position="73"/>
        <end position="118"/>
    </location>
</feature>
<reference evidence="3" key="1">
    <citation type="submission" date="2022-10" db="EMBL/GenBank/DDBJ databases">
        <title>Novel sulphate-reducing endosymbionts in the free-living metamonad Anaeramoeba.</title>
        <authorList>
            <person name="Jerlstrom-Hultqvist J."/>
            <person name="Cepicka I."/>
            <person name="Gallot-Lavallee L."/>
            <person name="Salas-Leiva D."/>
            <person name="Curtis B.A."/>
            <person name="Zahonova K."/>
            <person name="Pipaliya S."/>
            <person name="Dacks J."/>
            <person name="Roger A.J."/>
        </authorList>
    </citation>
    <scope>NUCLEOTIDE SEQUENCE</scope>
    <source>
        <strain evidence="3">BMAN</strain>
    </source>
</reference>
<feature type="domain" description="Ras-GAP" evidence="2">
    <location>
        <begin position="237"/>
        <end position="451"/>
    </location>
</feature>
<dbReference type="GO" id="GO:0046580">
    <property type="term" value="P:negative regulation of Ras protein signal transduction"/>
    <property type="evidence" value="ECO:0007669"/>
    <property type="project" value="TreeGrafter"/>
</dbReference>
<proteinExistence type="predicted"/>
<organism evidence="3 4">
    <name type="scientific">Anaeramoeba ignava</name>
    <name type="common">Anaerobic marine amoeba</name>
    <dbReference type="NCBI Taxonomy" id="1746090"/>
    <lineage>
        <taxon>Eukaryota</taxon>
        <taxon>Metamonada</taxon>
        <taxon>Anaeramoebidae</taxon>
        <taxon>Anaeramoeba</taxon>
    </lineage>
</organism>
<keyword evidence="4" id="KW-1185">Reference proteome</keyword>
<dbReference type="PANTHER" id="PTHR14149:SF17">
    <property type="entry name" value="GTPASE-ACTIVATING PROTEIN"/>
    <property type="match status" value="1"/>
</dbReference>
<dbReference type="GO" id="GO:0005096">
    <property type="term" value="F:GTPase activator activity"/>
    <property type="evidence" value="ECO:0007669"/>
    <property type="project" value="TreeGrafter"/>
</dbReference>
<dbReference type="InterPro" id="IPR001936">
    <property type="entry name" value="RasGAP_dom"/>
</dbReference>
<dbReference type="PROSITE" id="PS50018">
    <property type="entry name" value="RAS_GTPASE_ACTIV_2"/>
    <property type="match status" value="1"/>
</dbReference>
<comment type="caution">
    <text evidence="3">The sequence shown here is derived from an EMBL/GenBank/DDBJ whole genome shotgun (WGS) entry which is preliminary data.</text>
</comment>
<dbReference type="Gene3D" id="1.10.506.10">
    <property type="entry name" value="GTPase Activation - p120gap, domain 1"/>
    <property type="match status" value="1"/>
</dbReference>
<dbReference type="Pfam" id="PF03836">
    <property type="entry name" value="RasGAP_C"/>
    <property type="match status" value="1"/>
</dbReference>
<dbReference type="Proteomes" id="UP001149090">
    <property type="component" value="Unassembled WGS sequence"/>
</dbReference>
<dbReference type="GO" id="GO:0005938">
    <property type="term" value="C:cell cortex"/>
    <property type="evidence" value="ECO:0007669"/>
    <property type="project" value="TreeGrafter"/>
</dbReference>
<evidence type="ECO:0000259" key="2">
    <source>
        <dbReference type="PROSITE" id="PS50018"/>
    </source>
</evidence>
<dbReference type="InterPro" id="IPR000593">
    <property type="entry name" value="RasGAP_C"/>
</dbReference>
<dbReference type="EMBL" id="JAPDFW010000011">
    <property type="protein sequence ID" value="KAJ5080286.1"/>
    <property type="molecule type" value="Genomic_DNA"/>
</dbReference>
<evidence type="ECO:0000313" key="4">
    <source>
        <dbReference type="Proteomes" id="UP001149090"/>
    </source>
</evidence>
<feature type="compositionally biased region" description="Basic residues" evidence="1">
    <location>
        <begin position="100"/>
        <end position="109"/>
    </location>
</feature>
<sequence>MTNIPDFLKPKVEEKKESDFFYIPEKKSNNEFSTDLIPPPIIESIEPPKFLDNSNFDNIPPPIIDNIPPPIIDDDIPPPIIEESPPKEIDSFEMNENKPKKEKPKKQRKVVPQSTQEQFEKDLEKLKEMRQLISLESKKNFEVEKEIKSLDQKMVLVEQNKISIEDLQVSIIDPDQIENKIIEDEKISKKYGAFFFLLFQEPKYLAGLARFINTKECDDFLETIMFTIYGNHYNQHEERQLLILFELALRNEFKNCSHINILLRANTTVTKLLFTYTRRGPGQLYLKDVLANQIEEIIQNDDLNLEINPVLIYEEWLKKEEQSNNEQSGLKRKLTHDEAVQNPKVMELLRPRVVKLKGVFDKLLKVISDHIEEVPYGIRLICKQIKKLTLEFFPNAEQNEISALIGGFFILRFVNPALATPTAFHLIEGKLTESARRNLTLLAKMLQLLSNMVSVFGKKEIYMDILRDFMKEKKKQLTHFLDRLCEVEDLDFSQAMNNEISTNREKLFINIRLNEIYNFHDLMKKYCERISDDPEDPMKSIISTIGDAPKQVVREQNFTLELELVNQFSNVKQKKEKSKLYNQTKEMLATVYQQLTAGFTEQEMEQINFVKSIQRLRAEAKSAKDRKANRKLKKILLNMKKLLQEKTISKHGNYKKLREDIANYISQRNQEHGKIVMELETLSSVQEYVDIHTEYLRNQVKIYQEYLKTRKMSIESKQSEDLQKKKKAAIKYSFKEFDKTGALANSQIPKERQRFVFFTITPGLLNGSVVFEAAYRNRPNPICSKTIRLEELMELHQKAQNVLDLDSIGLNVNGMINLLKKNFL</sequence>
<dbReference type="SUPFAM" id="SSF143885">
    <property type="entry name" value="RGC domain-like"/>
    <property type="match status" value="1"/>
</dbReference>
<feature type="compositionally biased region" description="Basic and acidic residues" evidence="1">
    <location>
        <begin position="84"/>
        <end position="99"/>
    </location>
</feature>
<accession>A0A9Q0LUN1</accession>
<name>A0A9Q0LUN1_ANAIG</name>
<dbReference type="SUPFAM" id="SSF48350">
    <property type="entry name" value="GTPase activation domain, GAP"/>
    <property type="match status" value="1"/>
</dbReference>
<evidence type="ECO:0000313" key="3">
    <source>
        <dbReference type="EMBL" id="KAJ5080286.1"/>
    </source>
</evidence>
<dbReference type="Pfam" id="PF00616">
    <property type="entry name" value="RasGAP"/>
    <property type="match status" value="1"/>
</dbReference>
<gene>
    <name evidence="3" type="ORF">M0811_03771</name>
</gene>
<dbReference type="OrthoDB" id="775356at2759"/>
<evidence type="ECO:0000256" key="1">
    <source>
        <dbReference type="SAM" id="MobiDB-lite"/>
    </source>
</evidence>
<dbReference type="SMART" id="SM00323">
    <property type="entry name" value="RasGAP"/>
    <property type="match status" value="1"/>
</dbReference>
<dbReference type="InterPro" id="IPR008936">
    <property type="entry name" value="Rho_GTPase_activation_prot"/>
</dbReference>